<reference evidence="1 2" key="1">
    <citation type="submission" date="2020-01" db="EMBL/GenBank/DDBJ databases">
        <title>Aspergillus terreus IFO 6365 whole genome shotgun sequence.</title>
        <authorList>
            <person name="Kanamasa S."/>
            <person name="Takahashi H."/>
        </authorList>
    </citation>
    <scope>NUCLEOTIDE SEQUENCE [LARGE SCALE GENOMIC DNA]</scope>
    <source>
        <strain evidence="1 2">IFO 6365</strain>
    </source>
</reference>
<dbReference type="EMBL" id="BLJY01000008">
    <property type="protein sequence ID" value="GFF18127.1"/>
    <property type="molecule type" value="Genomic_DNA"/>
</dbReference>
<dbReference type="Proteomes" id="UP000452235">
    <property type="component" value="Unassembled WGS sequence"/>
</dbReference>
<dbReference type="PANTHER" id="PTHR31644">
    <property type="entry name" value="TRANSCRIPTIONAL ACTIVATOR ARO80-RELATED"/>
    <property type="match status" value="1"/>
</dbReference>
<protein>
    <submittedName>
        <fullName evidence="1">Putative C6 transcription factor Aro80</fullName>
    </submittedName>
</protein>
<dbReference type="VEuPathDB" id="FungiDB:ATEG_06318"/>
<dbReference type="PANTHER" id="PTHR31644:SF4">
    <property type="entry name" value="ZN(II)2CYS6 TRANSCRIPTION FACTOR (EUROFUNG)"/>
    <property type="match status" value="1"/>
</dbReference>
<keyword evidence="2" id="KW-1185">Reference proteome</keyword>
<gene>
    <name evidence="1" type="ORF">ATEIFO6365_0008006800</name>
</gene>
<dbReference type="GO" id="GO:0009074">
    <property type="term" value="P:aromatic amino acid family catabolic process"/>
    <property type="evidence" value="ECO:0007669"/>
    <property type="project" value="TreeGrafter"/>
</dbReference>
<sequence length="415" mass="47147">MAPYTPIITDFYAHHANHYWLITQEPTLCCVILLISSRHSVLSNAGGSSREQSIHNRLWQHCQHLILRIILGQEKLSKAKTRHIGSIEALMLLAEWYPRALHFPPENDGWDSDLILTVPDERDPPLPTEETVMLKERWREDVVEPARRADRLAWMVLSSALALSHELGIFRSTPDHGLPSKDTALGAGNNPLSDILNIEYQYVVVFINSIKLQSKVTELLSHSGPEVRHQLNSRDTEPVEQIMTNACSILRWITKLENHIPNPIQYLPISIFHRAISTSIFLLKTLAFGVRTVQVQECLALLDEVSDILQAHALDDIHLVSRYATLLKIHVERFRKSFTNVYVCEPATEHALPEHLLDQHIFGWPDGIAPDPSDWLSFPLDPLMAPFGTWDGTGQFDSGLDSTYLDLDFIWNLPP</sequence>
<evidence type="ECO:0000313" key="2">
    <source>
        <dbReference type="Proteomes" id="UP000452235"/>
    </source>
</evidence>
<accession>A0A5M3Z731</accession>
<dbReference type="OrthoDB" id="2262349at2759"/>
<dbReference type="GO" id="GO:0000981">
    <property type="term" value="F:DNA-binding transcription factor activity, RNA polymerase II-specific"/>
    <property type="evidence" value="ECO:0007669"/>
    <property type="project" value="TreeGrafter"/>
</dbReference>
<dbReference type="InterPro" id="IPR052780">
    <property type="entry name" value="AAA_Catabolism_Regulators"/>
</dbReference>
<dbReference type="AlphaFoldDB" id="A0A5M3Z731"/>
<proteinExistence type="predicted"/>
<name>A0A5M3Z731_ASPTE</name>
<comment type="caution">
    <text evidence="1">The sequence shown here is derived from an EMBL/GenBank/DDBJ whole genome shotgun (WGS) entry which is preliminary data.</text>
</comment>
<dbReference type="GO" id="GO:0005634">
    <property type="term" value="C:nucleus"/>
    <property type="evidence" value="ECO:0007669"/>
    <property type="project" value="TreeGrafter"/>
</dbReference>
<dbReference type="GO" id="GO:0045944">
    <property type="term" value="P:positive regulation of transcription by RNA polymerase II"/>
    <property type="evidence" value="ECO:0007669"/>
    <property type="project" value="TreeGrafter"/>
</dbReference>
<evidence type="ECO:0000313" key="1">
    <source>
        <dbReference type="EMBL" id="GFF18127.1"/>
    </source>
</evidence>
<organism evidence="1 2">
    <name type="scientific">Aspergillus terreus</name>
    <dbReference type="NCBI Taxonomy" id="33178"/>
    <lineage>
        <taxon>Eukaryota</taxon>
        <taxon>Fungi</taxon>
        <taxon>Dikarya</taxon>
        <taxon>Ascomycota</taxon>
        <taxon>Pezizomycotina</taxon>
        <taxon>Eurotiomycetes</taxon>
        <taxon>Eurotiomycetidae</taxon>
        <taxon>Eurotiales</taxon>
        <taxon>Aspergillaceae</taxon>
        <taxon>Aspergillus</taxon>
        <taxon>Aspergillus subgen. Circumdati</taxon>
    </lineage>
</organism>